<keyword evidence="1" id="KW-0862">Zinc</keyword>
<keyword evidence="4" id="KW-1185">Reference proteome</keyword>
<dbReference type="EMBL" id="JAEFBK010000008">
    <property type="protein sequence ID" value="KAG7579135.1"/>
    <property type="molecule type" value="Genomic_DNA"/>
</dbReference>
<gene>
    <name evidence="3" type="ORF">ISN45_Aa03g032980</name>
</gene>
<dbReference type="SMART" id="SM00343">
    <property type="entry name" value="ZnF_C2HC"/>
    <property type="match status" value="1"/>
</dbReference>
<protein>
    <submittedName>
        <fullName evidence="3">Zinc finger CCHC-type</fullName>
    </submittedName>
</protein>
<sequence>MEGTSQQLIPIFDGDNYDFWRIKMTTIFKTRKLWTVVENGVSNRSAQEEQTPEALRLRNQREEETTKDLTALQILQTAVSDQIFSRIAPAVTSKEAWDALKTEFQGTPQVRLIKLQSLRREYENLKMDEGENITVFTEKLIDLGNQLRVNGEEKTDYQIVQKILISLPERFDSIVAVMEQTKDLTSLSVTELIGTLKAHEKRVSIREERSTEGAFYGENKSEVKRQKSAEKWCGVCKRNNHNESDCWMKKNKGVVPQQVANNERKCFVCNKPGHLAKNCKLRRTERVDLSIEETEDDSEDEGHMLFSAVEEEVSSKGNDETWLVDSGCTNHMTKEVKYFITLDQGIKVPIKVGNGQRVMTAGKGNIQVMTSQGEKIIKEVFLVPGLARNLLSVSQMISKGYGVLFEDKRCLINDPQGRRILNIKMKHKSFPFRWSKRTQVPYLRVKKKSTRSRFEELRRKLGVKPRYD</sequence>
<dbReference type="PROSITE" id="PS50158">
    <property type="entry name" value="ZF_CCHC"/>
    <property type="match status" value="1"/>
</dbReference>
<evidence type="ECO:0000259" key="2">
    <source>
        <dbReference type="PROSITE" id="PS50158"/>
    </source>
</evidence>
<dbReference type="InterPro" id="IPR054722">
    <property type="entry name" value="PolX-like_BBD"/>
</dbReference>
<dbReference type="Proteomes" id="UP000694240">
    <property type="component" value="Chromosome 8"/>
</dbReference>
<dbReference type="Pfam" id="PF14223">
    <property type="entry name" value="Retrotran_gag_2"/>
    <property type="match status" value="1"/>
</dbReference>
<proteinExistence type="predicted"/>
<name>A0A8T2B1C2_9BRAS</name>
<dbReference type="PANTHER" id="PTHR35317:SF35">
    <property type="entry name" value="DUF4219 DOMAIN-CONTAINING PROTEIN"/>
    <property type="match status" value="1"/>
</dbReference>
<comment type="caution">
    <text evidence="3">The sequence shown here is derived from an EMBL/GenBank/DDBJ whole genome shotgun (WGS) entry which is preliminary data.</text>
</comment>
<dbReference type="InterPro" id="IPR001878">
    <property type="entry name" value="Znf_CCHC"/>
</dbReference>
<evidence type="ECO:0000256" key="1">
    <source>
        <dbReference type="PROSITE-ProRule" id="PRU00047"/>
    </source>
</evidence>
<evidence type="ECO:0000313" key="4">
    <source>
        <dbReference type="Proteomes" id="UP000694240"/>
    </source>
</evidence>
<dbReference type="Pfam" id="PF00098">
    <property type="entry name" value="zf-CCHC"/>
    <property type="match status" value="1"/>
</dbReference>
<reference evidence="3 4" key="1">
    <citation type="submission" date="2020-12" db="EMBL/GenBank/DDBJ databases">
        <title>Concerted genomic and epigenomic changes stabilize Arabidopsis allopolyploids.</title>
        <authorList>
            <person name="Chen Z."/>
        </authorList>
    </citation>
    <scope>NUCLEOTIDE SEQUENCE [LARGE SCALE GENOMIC DNA]</scope>
    <source>
        <strain evidence="3">Allo738</strain>
        <tissue evidence="3">Leaf</tissue>
    </source>
</reference>
<accession>A0A8T2B1C2</accession>
<keyword evidence="1" id="KW-0863">Zinc-finger</keyword>
<dbReference type="AlphaFoldDB" id="A0A8T2B1C2"/>
<dbReference type="PANTHER" id="PTHR35317">
    <property type="entry name" value="OS04G0629600 PROTEIN"/>
    <property type="match status" value="1"/>
</dbReference>
<organism evidence="3 4">
    <name type="scientific">Arabidopsis thaliana x Arabidopsis arenosa</name>
    <dbReference type="NCBI Taxonomy" id="1240361"/>
    <lineage>
        <taxon>Eukaryota</taxon>
        <taxon>Viridiplantae</taxon>
        <taxon>Streptophyta</taxon>
        <taxon>Embryophyta</taxon>
        <taxon>Tracheophyta</taxon>
        <taxon>Spermatophyta</taxon>
        <taxon>Magnoliopsida</taxon>
        <taxon>eudicotyledons</taxon>
        <taxon>Gunneridae</taxon>
        <taxon>Pentapetalae</taxon>
        <taxon>rosids</taxon>
        <taxon>malvids</taxon>
        <taxon>Brassicales</taxon>
        <taxon>Brassicaceae</taxon>
        <taxon>Camelineae</taxon>
        <taxon>Arabidopsis</taxon>
    </lineage>
</organism>
<dbReference type="GO" id="GO:0003676">
    <property type="term" value="F:nucleic acid binding"/>
    <property type="evidence" value="ECO:0007669"/>
    <property type="project" value="InterPro"/>
</dbReference>
<feature type="domain" description="CCHC-type" evidence="2">
    <location>
        <begin position="264"/>
        <end position="280"/>
    </location>
</feature>
<dbReference type="Pfam" id="PF22936">
    <property type="entry name" value="Pol_BBD"/>
    <property type="match status" value="1"/>
</dbReference>
<dbReference type="GO" id="GO:0008270">
    <property type="term" value="F:zinc ion binding"/>
    <property type="evidence" value="ECO:0007669"/>
    <property type="project" value="UniProtKB-KW"/>
</dbReference>
<evidence type="ECO:0000313" key="3">
    <source>
        <dbReference type="EMBL" id="KAG7579135.1"/>
    </source>
</evidence>
<keyword evidence="1" id="KW-0479">Metal-binding</keyword>